<dbReference type="GO" id="GO:0015562">
    <property type="term" value="F:efflux transmembrane transporter activity"/>
    <property type="evidence" value="ECO:0007669"/>
    <property type="project" value="InterPro"/>
</dbReference>
<dbReference type="AlphaFoldDB" id="A0A7V2SI73"/>
<dbReference type="InterPro" id="IPR003423">
    <property type="entry name" value="OMP_efflux"/>
</dbReference>
<dbReference type="SUPFAM" id="SSF56954">
    <property type="entry name" value="Outer membrane efflux proteins (OEP)"/>
    <property type="match status" value="1"/>
</dbReference>
<comment type="caution">
    <text evidence="2">The sequence shown here is derived from an EMBL/GenBank/DDBJ whole genome shotgun (WGS) entry which is preliminary data.</text>
</comment>
<comment type="similarity">
    <text evidence="1">Belongs to the outer membrane factor (OMF) (TC 1.B.17) family.</text>
</comment>
<evidence type="ECO:0000256" key="1">
    <source>
        <dbReference type="ARBA" id="ARBA00007613"/>
    </source>
</evidence>
<reference evidence="2" key="1">
    <citation type="journal article" date="2020" name="mSystems">
        <title>Genome- and Community-Level Interaction Insights into Carbon Utilization and Element Cycling Functions of Hydrothermarchaeota in Hydrothermal Sediment.</title>
        <authorList>
            <person name="Zhou Z."/>
            <person name="Liu Y."/>
            <person name="Xu W."/>
            <person name="Pan J."/>
            <person name="Luo Z.H."/>
            <person name="Li M."/>
        </authorList>
    </citation>
    <scope>NUCLEOTIDE SEQUENCE [LARGE SCALE GENOMIC DNA]</scope>
    <source>
        <strain evidence="2">HyVt-513</strain>
    </source>
</reference>
<dbReference type="Proteomes" id="UP000885722">
    <property type="component" value="Unassembled WGS sequence"/>
</dbReference>
<evidence type="ECO:0000313" key="2">
    <source>
        <dbReference type="EMBL" id="HFC03353.1"/>
    </source>
</evidence>
<dbReference type="Pfam" id="PF02321">
    <property type="entry name" value="OEP"/>
    <property type="match status" value="1"/>
</dbReference>
<accession>A0A7V2SI73</accession>
<dbReference type="Gene3D" id="1.20.1600.10">
    <property type="entry name" value="Outer membrane efflux proteins (OEP)"/>
    <property type="match status" value="1"/>
</dbReference>
<feature type="non-terminal residue" evidence="2">
    <location>
        <position position="1"/>
    </location>
</feature>
<name>A0A7V2SI73_9BACT</name>
<organism evidence="2">
    <name type="scientific">Nitratifractor salsuginis</name>
    <dbReference type="NCBI Taxonomy" id="269261"/>
    <lineage>
        <taxon>Bacteria</taxon>
        <taxon>Pseudomonadati</taxon>
        <taxon>Campylobacterota</taxon>
        <taxon>Epsilonproteobacteria</taxon>
        <taxon>Campylobacterales</taxon>
        <taxon>Sulfurovaceae</taxon>
        <taxon>Nitratifractor</taxon>
    </lineage>
</organism>
<proteinExistence type="inferred from homology"/>
<gene>
    <name evidence="2" type="ORF">ENJ74_00640</name>
</gene>
<protein>
    <submittedName>
        <fullName evidence="2">TolC family protein</fullName>
    </submittedName>
</protein>
<dbReference type="EMBL" id="DRNO01000043">
    <property type="protein sequence ID" value="HFC03353.1"/>
    <property type="molecule type" value="Genomic_DNA"/>
</dbReference>
<sequence length="78" mass="9005">SILADLKETRKRIAARLSQLRSADETRALIEARYEQGLATYMEVLDAEAVWLEAKLGLLSAYYTRLERQSRLEYLDAK</sequence>